<name>A0A0D0DPY5_9AGAM</name>
<dbReference type="GO" id="GO:0006508">
    <property type="term" value="P:proteolysis"/>
    <property type="evidence" value="ECO:0007669"/>
    <property type="project" value="UniProtKB-KW"/>
</dbReference>
<reference evidence="10" key="2">
    <citation type="submission" date="2015-01" db="EMBL/GenBank/DDBJ databases">
        <title>Evolutionary Origins and Diversification of the Mycorrhizal Mutualists.</title>
        <authorList>
            <consortium name="DOE Joint Genome Institute"/>
            <consortium name="Mycorrhizal Genomics Consortium"/>
            <person name="Kohler A."/>
            <person name="Kuo A."/>
            <person name="Nagy L.G."/>
            <person name="Floudas D."/>
            <person name="Copeland A."/>
            <person name="Barry K.W."/>
            <person name="Cichocki N."/>
            <person name="Veneault-Fourrey C."/>
            <person name="LaButti K."/>
            <person name="Lindquist E.A."/>
            <person name="Lipzen A."/>
            <person name="Lundell T."/>
            <person name="Morin E."/>
            <person name="Murat C."/>
            <person name="Riley R."/>
            <person name="Ohm R."/>
            <person name="Sun H."/>
            <person name="Tunlid A."/>
            <person name="Henrissat B."/>
            <person name="Grigoriev I.V."/>
            <person name="Hibbett D.S."/>
            <person name="Martin F."/>
        </authorList>
    </citation>
    <scope>NUCLEOTIDE SEQUENCE [LARGE SCALE GENOMIC DNA]</scope>
    <source>
        <strain evidence="10">Ve08.2h10</strain>
    </source>
</reference>
<dbReference type="InParanoid" id="A0A0D0DPY5"/>
<feature type="domain" description="Peptidase M28" evidence="8">
    <location>
        <begin position="258"/>
        <end position="442"/>
    </location>
</feature>
<evidence type="ECO:0000256" key="3">
    <source>
        <dbReference type="ARBA" id="ARBA00022670"/>
    </source>
</evidence>
<evidence type="ECO:0000256" key="4">
    <source>
        <dbReference type="ARBA" id="ARBA00022723"/>
    </source>
</evidence>
<reference evidence="9 10" key="1">
    <citation type="submission" date="2014-04" db="EMBL/GenBank/DDBJ databases">
        <authorList>
            <consortium name="DOE Joint Genome Institute"/>
            <person name="Kuo A."/>
            <person name="Kohler A."/>
            <person name="Jargeat P."/>
            <person name="Nagy L.G."/>
            <person name="Floudas D."/>
            <person name="Copeland A."/>
            <person name="Barry K.W."/>
            <person name="Cichocki N."/>
            <person name="Veneault-Fourrey C."/>
            <person name="LaButti K."/>
            <person name="Lindquist E.A."/>
            <person name="Lipzen A."/>
            <person name="Lundell T."/>
            <person name="Morin E."/>
            <person name="Murat C."/>
            <person name="Sun H."/>
            <person name="Tunlid A."/>
            <person name="Henrissat B."/>
            <person name="Grigoriev I.V."/>
            <person name="Hibbett D.S."/>
            <person name="Martin F."/>
            <person name="Nordberg H.P."/>
            <person name="Cantor M.N."/>
            <person name="Hua S.X."/>
        </authorList>
    </citation>
    <scope>NUCLEOTIDE SEQUENCE [LARGE SCALE GENOMIC DNA]</scope>
    <source>
        <strain evidence="9 10">Ve08.2h10</strain>
    </source>
</reference>
<proteinExistence type="inferred from homology"/>
<evidence type="ECO:0000256" key="5">
    <source>
        <dbReference type="ARBA" id="ARBA00022801"/>
    </source>
</evidence>
<dbReference type="PANTHER" id="PTHR12147:SF26">
    <property type="entry name" value="PEPTIDASE M28 DOMAIN-CONTAINING PROTEIN"/>
    <property type="match status" value="1"/>
</dbReference>
<dbReference type="PANTHER" id="PTHR12147">
    <property type="entry name" value="METALLOPEPTIDASE M28 FAMILY MEMBER"/>
    <property type="match status" value="1"/>
</dbReference>
<keyword evidence="6 7" id="KW-0862">Zinc</keyword>
<dbReference type="AlphaFoldDB" id="A0A0D0DPY5"/>
<evidence type="ECO:0000313" key="9">
    <source>
        <dbReference type="EMBL" id="KIK94183.1"/>
    </source>
</evidence>
<keyword evidence="3 7" id="KW-0645">Protease</keyword>
<evidence type="ECO:0000313" key="10">
    <source>
        <dbReference type="Proteomes" id="UP000054538"/>
    </source>
</evidence>
<dbReference type="Gene3D" id="3.40.630.10">
    <property type="entry name" value="Zn peptidases"/>
    <property type="match status" value="1"/>
</dbReference>
<keyword evidence="10" id="KW-1185">Reference proteome</keyword>
<dbReference type="OrthoDB" id="10013407at2759"/>
<dbReference type="STRING" id="930991.A0A0D0DPY5"/>
<comment type="similarity">
    <text evidence="2">Belongs to the peptidase M28 family. M28B subfamily.</text>
</comment>
<organism evidence="9 10">
    <name type="scientific">Paxillus rubicundulus Ve08.2h10</name>
    <dbReference type="NCBI Taxonomy" id="930991"/>
    <lineage>
        <taxon>Eukaryota</taxon>
        <taxon>Fungi</taxon>
        <taxon>Dikarya</taxon>
        <taxon>Basidiomycota</taxon>
        <taxon>Agaricomycotina</taxon>
        <taxon>Agaricomycetes</taxon>
        <taxon>Agaricomycetidae</taxon>
        <taxon>Boletales</taxon>
        <taxon>Paxilineae</taxon>
        <taxon>Paxillaceae</taxon>
        <taxon>Paxillus</taxon>
    </lineage>
</organism>
<keyword evidence="5 7" id="KW-0378">Hydrolase</keyword>
<accession>A0A0D0DPY5</accession>
<dbReference type="HOGENOM" id="CLU_025286_0_0_1"/>
<dbReference type="EMBL" id="KN825125">
    <property type="protein sequence ID" value="KIK94183.1"/>
    <property type="molecule type" value="Genomic_DNA"/>
</dbReference>
<comment type="cofactor">
    <cofactor evidence="1">
        <name>Zn(2+)</name>
        <dbReference type="ChEBI" id="CHEBI:29105"/>
    </cofactor>
</comment>
<dbReference type="GO" id="GO:0008235">
    <property type="term" value="F:metalloexopeptidase activity"/>
    <property type="evidence" value="ECO:0007669"/>
    <property type="project" value="InterPro"/>
</dbReference>
<dbReference type="Proteomes" id="UP000054538">
    <property type="component" value="Unassembled WGS sequence"/>
</dbReference>
<gene>
    <name evidence="9" type="ORF">PAXRUDRAFT_143452</name>
</gene>
<dbReference type="SUPFAM" id="SSF53187">
    <property type="entry name" value="Zn-dependent exopeptidases"/>
    <property type="match status" value="1"/>
</dbReference>
<protein>
    <recommendedName>
        <fullName evidence="7">Peptide hydrolase</fullName>
        <ecNumber evidence="7">3.4.-.-</ecNumber>
    </recommendedName>
</protein>
<evidence type="ECO:0000256" key="6">
    <source>
        <dbReference type="ARBA" id="ARBA00022833"/>
    </source>
</evidence>
<sequence length="475" mass="51491">MIVSSFGPVALFAVPYTADLLNPNLPACLTNNFYGIFGEQAVFKLTDAACLDTQLVQHESGVIVPIQHQQLVWIQQSAIDVSLQTPEYDAEVDDFLRWLRTEDAVPPSEYQTVLPALDASSPLSLVYLNGRSGIVAVPDDDAAYALSSFLPQFWKASPIPSTPVAYLPVPEHAVDYIRELLAELRFDPVVASIVDGLSVTRMRKDIRYLTNEDGESGIMSRHSFASGSRVAADWLKGQFQEAGATCELKHFLEGFAPNVVCKYPAATETSTTVLISGHYDSRGSFGSTRAPGGNDDGSGTISILAIARRIKSLGLKFRCNVELVAFAGEEQGLLGSNAYAKELRAQGANLTLMIQADMIGYHAPDEPPQLGLPMYVGTPEVADLVAKIAAIYSPELTVGYSAACCSDHQSFHQQGFPATQVFERAGPIADPMYHNSGDISDRRGYDLSQVRSISKFATLLHAAGFDLSEEFDLKP</sequence>
<keyword evidence="4 7" id="KW-0479">Metal-binding</keyword>
<evidence type="ECO:0000256" key="7">
    <source>
        <dbReference type="RuleBase" id="RU361240"/>
    </source>
</evidence>
<dbReference type="GO" id="GO:0046872">
    <property type="term" value="F:metal ion binding"/>
    <property type="evidence" value="ECO:0007669"/>
    <property type="project" value="UniProtKB-KW"/>
</dbReference>
<evidence type="ECO:0000256" key="2">
    <source>
        <dbReference type="ARBA" id="ARBA00005634"/>
    </source>
</evidence>
<dbReference type="EC" id="3.4.-.-" evidence="7"/>
<evidence type="ECO:0000256" key="1">
    <source>
        <dbReference type="ARBA" id="ARBA00001947"/>
    </source>
</evidence>
<dbReference type="InterPro" id="IPR007484">
    <property type="entry name" value="Peptidase_M28"/>
</dbReference>
<dbReference type="Pfam" id="PF04389">
    <property type="entry name" value="Peptidase_M28"/>
    <property type="match status" value="1"/>
</dbReference>
<evidence type="ECO:0000259" key="8">
    <source>
        <dbReference type="Pfam" id="PF04389"/>
    </source>
</evidence>
<dbReference type="InterPro" id="IPR045175">
    <property type="entry name" value="M28_fam"/>
</dbReference>